<comment type="caution">
    <text evidence="7">The sequence shown here is derived from an EMBL/GenBank/DDBJ whole genome shotgun (WGS) entry which is preliminary data.</text>
</comment>
<keyword evidence="4" id="KW-0410">Iron transport</keyword>
<comment type="similarity">
    <text evidence="2">Belongs to the bacterial solute-binding protein 8 family.</text>
</comment>
<dbReference type="Pfam" id="PF01497">
    <property type="entry name" value="Peripla_BP_2"/>
    <property type="match status" value="1"/>
</dbReference>
<gene>
    <name evidence="7" type="ORF">LA66_17200</name>
</gene>
<dbReference type="SUPFAM" id="SSF53807">
    <property type="entry name" value="Helical backbone' metal receptor"/>
    <property type="match status" value="1"/>
</dbReference>
<dbReference type="PRINTS" id="PR01715">
    <property type="entry name" value="FERRIBNDNGPP"/>
</dbReference>
<evidence type="ECO:0000256" key="2">
    <source>
        <dbReference type="ARBA" id="ARBA00008814"/>
    </source>
</evidence>
<keyword evidence="5" id="KW-0732">Signal</keyword>
<dbReference type="STRING" id="370622.LA66_17200"/>
<feature type="domain" description="Fe/B12 periplasmic-binding" evidence="6">
    <location>
        <begin position="1"/>
        <end position="250"/>
    </location>
</feature>
<evidence type="ECO:0000256" key="5">
    <source>
        <dbReference type="ARBA" id="ARBA00022729"/>
    </source>
</evidence>
<dbReference type="PANTHER" id="PTHR30532">
    <property type="entry name" value="IRON III DICITRATE-BINDING PERIPLASMIC PROTEIN"/>
    <property type="match status" value="1"/>
</dbReference>
<keyword evidence="3" id="KW-0813">Transport</keyword>
<dbReference type="Gene3D" id="3.40.50.1980">
    <property type="entry name" value="Nitrogenase molybdenum iron protein domain"/>
    <property type="match status" value="2"/>
</dbReference>
<dbReference type="AlphaFoldDB" id="A0A0B1Q4C4"/>
<dbReference type="PROSITE" id="PS50983">
    <property type="entry name" value="FE_B12_PBP"/>
    <property type="match status" value="1"/>
</dbReference>
<dbReference type="Proteomes" id="UP000030826">
    <property type="component" value="Unassembled WGS sequence"/>
</dbReference>
<dbReference type="GO" id="GO:1901678">
    <property type="term" value="P:iron coordination entity transport"/>
    <property type="evidence" value="ECO:0007669"/>
    <property type="project" value="UniProtKB-ARBA"/>
</dbReference>
<dbReference type="InterPro" id="IPR051313">
    <property type="entry name" value="Bact_iron-sidero_bind"/>
</dbReference>
<dbReference type="InterPro" id="IPR002491">
    <property type="entry name" value="ABC_transptr_periplasmic_BD"/>
</dbReference>
<keyword evidence="4" id="KW-0406">Ion transport</keyword>
<evidence type="ECO:0000259" key="6">
    <source>
        <dbReference type="PROSITE" id="PS50983"/>
    </source>
</evidence>
<dbReference type="EMBL" id="JRFJ01000005">
    <property type="protein sequence ID" value="KHJ53660.1"/>
    <property type="molecule type" value="Genomic_DNA"/>
</dbReference>
<evidence type="ECO:0000256" key="1">
    <source>
        <dbReference type="ARBA" id="ARBA00004196"/>
    </source>
</evidence>
<accession>A0A0B1Q4C4</accession>
<evidence type="ECO:0000256" key="3">
    <source>
        <dbReference type="ARBA" id="ARBA00022448"/>
    </source>
</evidence>
<evidence type="ECO:0000313" key="8">
    <source>
        <dbReference type="Proteomes" id="UP000030826"/>
    </source>
</evidence>
<dbReference type="GO" id="GO:0030288">
    <property type="term" value="C:outer membrane-bounded periplasmic space"/>
    <property type="evidence" value="ECO:0007669"/>
    <property type="project" value="TreeGrafter"/>
</dbReference>
<sequence length="250" mass="27133">MTLALGIAPIGVGDTNDYGNWVVEPPMPKSVADLGSRFEPNRELLYRLAPDLVIISRGYGIDAAMIEPIAPTFELTPIAPPGTSALRHAAAEMERLARATGREAQVVDVIAGMRRTVIDARERLAQRSIPPVCILSLFDERAARVYVGGLFGDVMQKLGLSNAWTGKAGAWGFAQVGIERLVVLEPETRLVILDPVPLPVRLNLEESVLWRNLPVVRAREPARIPAVWPFGGLIAASRFANELSKALSEA</sequence>
<evidence type="ECO:0000313" key="7">
    <source>
        <dbReference type="EMBL" id="KHJ53660.1"/>
    </source>
</evidence>
<keyword evidence="4" id="KW-0408">Iron</keyword>
<dbReference type="PANTHER" id="PTHR30532:SF1">
    <property type="entry name" value="IRON(3+)-HYDROXAMATE-BINDING PROTEIN FHUD"/>
    <property type="match status" value="1"/>
</dbReference>
<name>A0A0B1Q4C4_9HYPH</name>
<reference evidence="7 8" key="1">
    <citation type="submission" date="2014-09" db="EMBL/GenBank/DDBJ databases">
        <title>Isolation and characterization of Aurantimonas altamirensis ON-56566 from clinical sample following a dog bite.</title>
        <authorList>
            <person name="Eshaghi A."/>
            <person name="Li A."/>
            <person name="Shahinas D."/>
            <person name="Bahn P."/>
            <person name="Kus J.V."/>
            <person name="Patel S.N."/>
        </authorList>
    </citation>
    <scope>NUCLEOTIDE SEQUENCE [LARGE SCALE GENOMIC DNA]</scope>
    <source>
        <strain evidence="7 8">ON-56566</strain>
    </source>
</reference>
<proteinExistence type="inferred from homology"/>
<comment type="subcellular location">
    <subcellularLocation>
        <location evidence="1">Cell envelope</location>
    </subcellularLocation>
</comment>
<protein>
    <recommendedName>
        <fullName evidence="6">Fe/B12 periplasmic-binding domain-containing protein</fullName>
    </recommendedName>
</protein>
<evidence type="ECO:0000256" key="4">
    <source>
        <dbReference type="ARBA" id="ARBA00022496"/>
    </source>
</evidence>
<organism evidence="7 8">
    <name type="scientific">Aureimonas altamirensis</name>
    <dbReference type="NCBI Taxonomy" id="370622"/>
    <lineage>
        <taxon>Bacteria</taxon>
        <taxon>Pseudomonadati</taxon>
        <taxon>Pseudomonadota</taxon>
        <taxon>Alphaproteobacteria</taxon>
        <taxon>Hyphomicrobiales</taxon>
        <taxon>Aurantimonadaceae</taxon>
        <taxon>Aureimonas</taxon>
    </lineage>
</organism>